<dbReference type="InterPro" id="IPR000073">
    <property type="entry name" value="AB_hydrolase_1"/>
</dbReference>
<accession>K6W8C8</accession>
<dbReference type="GO" id="GO:0052689">
    <property type="term" value="F:carboxylic ester hydrolase activity"/>
    <property type="evidence" value="ECO:0007669"/>
    <property type="project" value="TreeGrafter"/>
</dbReference>
<dbReference type="Gene3D" id="3.40.50.1820">
    <property type="entry name" value="alpha/beta hydrolase"/>
    <property type="match status" value="1"/>
</dbReference>
<evidence type="ECO:0000259" key="2">
    <source>
        <dbReference type="Pfam" id="PF00561"/>
    </source>
</evidence>
<dbReference type="Proteomes" id="UP000008363">
    <property type="component" value="Unassembled WGS sequence"/>
</dbReference>
<dbReference type="Pfam" id="PF00561">
    <property type="entry name" value="Abhydrolase_1"/>
    <property type="match status" value="1"/>
</dbReference>
<feature type="domain" description="AB hydrolase-1" evidence="2">
    <location>
        <begin position="23"/>
        <end position="128"/>
    </location>
</feature>
<keyword evidence="1 3" id="KW-0378">Hydrolase</keyword>
<sequence length="247" mass="27598">MRVLRRDDLPLAVRISGPDDTRPPVLLVHGMAGDHTTWRRFAAALRRSGRRVVSVDLRGHGRSGHADSYRLDDFRDDLRFVIDDLGVERFDLLGHSLGAHTALRLAIAEPGRVRRLILEEVPPMPRNDADVDEGIVVSAGLGERLRGVRDVVTNPYPFLRFDRSLPDQVGTQFQVPEPDWWDALPTVTAPTLIISGGRRSFLPPQHLQTLSEALPAGRFRVIDAGHSVHRDRPAEFETAATDFLHAK</sequence>
<dbReference type="PANTHER" id="PTHR46118">
    <property type="entry name" value="PROTEIN ABHD11"/>
    <property type="match status" value="1"/>
</dbReference>
<keyword evidence="4" id="KW-1185">Reference proteome</keyword>
<dbReference type="RefSeq" id="WP_006332482.1">
    <property type="nucleotide sequence ID" value="NZ_BAHC01000078.1"/>
</dbReference>
<evidence type="ECO:0000256" key="1">
    <source>
        <dbReference type="ARBA" id="ARBA00022801"/>
    </source>
</evidence>
<evidence type="ECO:0000313" key="3">
    <source>
        <dbReference type="EMBL" id="GAB90006.1"/>
    </source>
</evidence>
<dbReference type="eggNOG" id="COG0596">
    <property type="taxonomic scope" value="Bacteria"/>
</dbReference>
<dbReference type="EMBL" id="BAHC01000078">
    <property type="protein sequence ID" value="GAB90006.1"/>
    <property type="molecule type" value="Genomic_DNA"/>
</dbReference>
<gene>
    <name evidence="3" type="ORF">GORHZ_078_00620</name>
</gene>
<evidence type="ECO:0000313" key="4">
    <source>
        <dbReference type="Proteomes" id="UP000008363"/>
    </source>
</evidence>
<dbReference type="PRINTS" id="PR00111">
    <property type="entry name" value="ABHYDROLASE"/>
</dbReference>
<dbReference type="STRING" id="1108045.GORHZ_078_00620"/>
<reference evidence="3 4" key="1">
    <citation type="submission" date="2012-08" db="EMBL/GenBank/DDBJ databases">
        <title>Whole genome shotgun sequence of Gordonia rhizosphera NBRC 16068.</title>
        <authorList>
            <person name="Takarada H."/>
            <person name="Isaki S."/>
            <person name="Hosoyama A."/>
            <person name="Tsuchikane K."/>
            <person name="Katsumata H."/>
            <person name="Baba S."/>
            <person name="Ohji S."/>
            <person name="Yamazaki S."/>
            <person name="Fujita N."/>
        </authorList>
    </citation>
    <scope>NUCLEOTIDE SEQUENCE [LARGE SCALE GENOMIC DNA]</scope>
    <source>
        <strain evidence="3 4">NBRC 16068</strain>
    </source>
</reference>
<protein>
    <submittedName>
        <fullName evidence="3">Putative hydrolase</fullName>
    </submittedName>
</protein>
<comment type="caution">
    <text evidence="3">The sequence shown here is derived from an EMBL/GenBank/DDBJ whole genome shotgun (WGS) entry which is preliminary data.</text>
</comment>
<dbReference type="OrthoDB" id="63519at2"/>
<dbReference type="PANTHER" id="PTHR46118:SF4">
    <property type="entry name" value="PROTEIN ABHD11"/>
    <property type="match status" value="1"/>
</dbReference>
<organism evidence="3 4">
    <name type="scientific">Gordonia rhizosphera NBRC 16068</name>
    <dbReference type="NCBI Taxonomy" id="1108045"/>
    <lineage>
        <taxon>Bacteria</taxon>
        <taxon>Bacillati</taxon>
        <taxon>Actinomycetota</taxon>
        <taxon>Actinomycetes</taxon>
        <taxon>Mycobacteriales</taxon>
        <taxon>Gordoniaceae</taxon>
        <taxon>Gordonia</taxon>
    </lineage>
</organism>
<dbReference type="InterPro" id="IPR029058">
    <property type="entry name" value="AB_hydrolase_fold"/>
</dbReference>
<dbReference type="AlphaFoldDB" id="K6W8C8"/>
<name>K6W8C8_9ACTN</name>
<dbReference type="SUPFAM" id="SSF53474">
    <property type="entry name" value="alpha/beta-Hydrolases"/>
    <property type="match status" value="1"/>
</dbReference>
<proteinExistence type="predicted"/>